<dbReference type="PROSITE" id="PS50112">
    <property type="entry name" value="PAS"/>
    <property type="match status" value="1"/>
</dbReference>
<accession>A0ABS3AYH8</accession>
<dbReference type="PROSITE" id="PS50109">
    <property type="entry name" value="HIS_KIN"/>
    <property type="match status" value="1"/>
</dbReference>
<dbReference type="PANTHER" id="PTHR43065">
    <property type="entry name" value="SENSOR HISTIDINE KINASE"/>
    <property type="match status" value="1"/>
</dbReference>
<dbReference type="Pfam" id="PF00512">
    <property type="entry name" value="HisKA"/>
    <property type="match status" value="1"/>
</dbReference>
<evidence type="ECO:0000313" key="8">
    <source>
        <dbReference type="Proteomes" id="UP000695802"/>
    </source>
</evidence>
<dbReference type="Pfam" id="PF13426">
    <property type="entry name" value="PAS_9"/>
    <property type="match status" value="1"/>
</dbReference>
<dbReference type="SMART" id="SM00387">
    <property type="entry name" value="HATPase_c"/>
    <property type="match status" value="1"/>
</dbReference>
<comment type="caution">
    <text evidence="7">The sequence shown here is derived from an EMBL/GenBank/DDBJ whole genome shotgun (WGS) entry which is preliminary data.</text>
</comment>
<dbReference type="CDD" id="cd00082">
    <property type="entry name" value="HisKA"/>
    <property type="match status" value="1"/>
</dbReference>
<dbReference type="CDD" id="cd00130">
    <property type="entry name" value="PAS"/>
    <property type="match status" value="1"/>
</dbReference>
<feature type="domain" description="Histidine kinase" evidence="4">
    <location>
        <begin position="152"/>
        <end position="371"/>
    </location>
</feature>
<dbReference type="NCBIfam" id="TIGR00229">
    <property type="entry name" value="sensory_box"/>
    <property type="match status" value="1"/>
</dbReference>
<dbReference type="SMART" id="SM00388">
    <property type="entry name" value="HisKA"/>
    <property type="match status" value="1"/>
</dbReference>
<comment type="catalytic activity">
    <reaction evidence="1">
        <text>ATP + protein L-histidine = ADP + protein N-phospho-L-histidine.</text>
        <dbReference type="EC" id="2.7.13.3"/>
    </reaction>
</comment>
<gene>
    <name evidence="7" type="ORF">JR064_04465</name>
</gene>
<organism evidence="7 8">
    <name type="scientific">Xanthomonas bonasiae</name>
    <dbReference type="NCBI Taxonomy" id="2810351"/>
    <lineage>
        <taxon>Bacteria</taxon>
        <taxon>Pseudomonadati</taxon>
        <taxon>Pseudomonadota</taxon>
        <taxon>Gammaproteobacteria</taxon>
        <taxon>Lysobacterales</taxon>
        <taxon>Lysobacteraceae</taxon>
        <taxon>Xanthomonas</taxon>
    </lineage>
</organism>
<reference evidence="7 8" key="1">
    <citation type="submission" date="2021-02" db="EMBL/GenBank/DDBJ databases">
        <title>Taxonomically Unique Crown Gall-Associated Xanthomonas Stains Have Deficiency in Virulence Repertories.</title>
        <authorList>
            <person name="Mafakheri H."/>
            <person name="Taghavi S.M."/>
            <person name="Dimkic I."/>
            <person name="Nemanja K."/>
            <person name="Osdaghi E."/>
        </authorList>
    </citation>
    <scope>NUCLEOTIDE SEQUENCE [LARGE SCALE GENOMIC DNA]</scope>
    <source>
        <strain evidence="7 8">FX4</strain>
    </source>
</reference>
<dbReference type="PRINTS" id="PR00344">
    <property type="entry name" value="BCTRLSENSOR"/>
</dbReference>
<evidence type="ECO:0000259" key="4">
    <source>
        <dbReference type="PROSITE" id="PS50109"/>
    </source>
</evidence>
<dbReference type="SUPFAM" id="SSF47384">
    <property type="entry name" value="Homodimeric domain of signal transducing histidine kinase"/>
    <property type="match status" value="1"/>
</dbReference>
<name>A0ABS3AYH8_9XANT</name>
<evidence type="ECO:0000256" key="3">
    <source>
        <dbReference type="ARBA" id="ARBA00022553"/>
    </source>
</evidence>
<evidence type="ECO:0000259" key="6">
    <source>
        <dbReference type="PROSITE" id="PS50113"/>
    </source>
</evidence>
<dbReference type="Pfam" id="PF02518">
    <property type="entry name" value="HATPase_c"/>
    <property type="match status" value="1"/>
</dbReference>
<dbReference type="InterPro" id="IPR000014">
    <property type="entry name" value="PAS"/>
</dbReference>
<dbReference type="Gene3D" id="3.30.565.10">
    <property type="entry name" value="Histidine kinase-like ATPase, C-terminal domain"/>
    <property type="match status" value="1"/>
</dbReference>
<dbReference type="InterPro" id="IPR035965">
    <property type="entry name" value="PAS-like_dom_sf"/>
</dbReference>
<proteinExistence type="predicted"/>
<dbReference type="InterPro" id="IPR036097">
    <property type="entry name" value="HisK_dim/P_sf"/>
</dbReference>
<dbReference type="SUPFAM" id="SSF55785">
    <property type="entry name" value="PYP-like sensor domain (PAS domain)"/>
    <property type="match status" value="1"/>
</dbReference>
<dbReference type="Gene3D" id="1.10.287.130">
    <property type="match status" value="1"/>
</dbReference>
<dbReference type="EC" id="2.7.13.3" evidence="2"/>
<feature type="domain" description="PAS" evidence="5">
    <location>
        <begin position="6"/>
        <end position="62"/>
    </location>
</feature>
<protein>
    <recommendedName>
        <fullName evidence="2">histidine kinase</fullName>
        <ecNumber evidence="2">2.7.13.3</ecNumber>
    </recommendedName>
</protein>
<evidence type="ECO:0000259" key="5">
    <source>
        <dbReference type="PROSITE" id="PS50112"/>
    </source>
</evidence>
<dbReference type="InterPro" id="IPR004358">
    <property type="entry name" value="Sig_transdc_His_kin-like_C"/>
</dbReference>
<dbReference type="PANTHER" id="PTHR43065:SF49">
    <property type="entry name" value="HISTIDINE KINASE"/>
    <property type="match status" value="1"/>
</dbReference>
<dbReference type="Proteomes" id="UP000695802">
    <property type="component" value="Unassembled WGS sequence"/>
</dbReference>
<evidence type="ECO:0000256" key="2">
    <source>
        <dbReference type="ARBA" id="ARBA00012438"/>
    </source>
</evidence>
<dbReference type="InterPro" id="IPR005467">
    <property type="entry name" value="His_kinase_dom"/>
</dbReference>
<dbReference type="RefSeq" id="WP_191824149.1">
    <property type="nucleotide sequence ID" value="NZ_JACSQX010000001.1"/>
</dbReference>
<dbReference type="InterPro" id="IPR003661">
    <property type="entry name" value="HisK_dim/P_dom"/>
</dbReference>
<dbReference type="PROSITE" id="PS50113">
    <property type="entry name" value="PAC"/>
    <property type="match status" value="1"/>
</dbReference>
<dbReference type="EMBL" id="JAFIWB010000002">
    <property type="protein sequence ID" value="MBN6101419.1"/>
    <property type="molecule type" value="Genomic_DNA"/>
</dbReference>
<dbReference type="SUPFAM" id="SSF55874">
    <property type="entry name" value="ATPase domain of HSP90 chaperone/DNA topoisomerase II/histidine kinase"/>
    <property type="match status" value="1"/>
</dbReference>
<evidence type="ECO:0000313" key="7">
    <source>
        <dbReference type="EMBL" id="MBN6101419.1"/>
    </source>
</evidence>
<evidence type="ECO:0000256" key="1">
    <source>
        <dbReference type="ARBA" id="ARBA00000085"/>
    </source>
</evidence>
<feature type="domain" description="PAC" evidence="6">
    <location>
        <begin position="81"/>
        <end position="132"/>
    </location>
</feature>
<dbReference type="InterPro" id="IPR003594">
    <property type="entry name" value="HATPase_dom"/>
</dbReference>
<keyword evidence="3" id="KW-0597">Phosphoprotein</keyword>
<dbReference type="InterPro" id="IPR000700">
    <property type="entry name" value="PAS-assoc_C"/>
</dbReference>
<keyword evidence="8" id="KW-1185">Reference proteome</keyword>
<sequence>MRTPLATEADRLLLQSVTDYAIYMLDPEGFILSWNTGGRHIKGYEEAEIVGQHFSRFYTPQDAAAGLPRKGLDAARREGRYEAEGWRVRKDGSQFRASVVIDPVWKDGALVGYAKVTRDVTEQFNAAEDLRKAERALAQAQKVQAIGRLTLGIAHDFNNLLAVIVGSLDLLAKTQHDARSKLLIGAATDAAERGSRLSQQMLAFARGQDLVPEPNDVNALIVGAAELYRRVAGDAMTCEFAFADALPPVVVDASQFEAALMNLVANARDAVRQGRIVISTRLCRSDLSLHAEARPDHDYVCVAVQDDGPGMSEEVRLRAMEPFFTTKDVGNGSGLGLSQVFGFAGQSGGFATIDSGQGQGTLVTMYIPVAMTP</sequence>
<dbReference type="Gene3D" id="3.30.450.20">
    <property type="entry name" value="PAS domain"/>
    <property type="match status" value="1"/>
</dbReference>
<dbReference type="InterPro" id="IPR036890">
    <property type="entry name" value="HATPase_C_sf"/>
</dbReference>